<evidence type="ECO:0000256" key="1">
    <source>
        <dbReference type="ARBA" id="ARBA00008779"/>
    </source>
</evidence>
<dbReference type="Pfam" id="PF00884">
    <property type="entry name" value="Sulfatase"/>
    <property type="match status" value="1"/>
</dbReference>
<gene>
    <name evidence="8" type="primary">atsA_1</name>
    <name evidence="8" type="ORF">OJF2_00050</name>
</gene>
<dbReference type="InterPro" id="IPR017850">
    <property type="entry name" value="Alkaline_phosphatase_core_sf"/>
</dbReference>
<keyword evidence="9" id="KW-1185">Reference proteome</keyword>
<evidence type="ECO:0000313" key="8">
    <source>
        <dbReference type="EMBL" id="QEH31540.1"/>
    </source>
</evidence>
<dbReference type="PROSITE" id="PS00149">
    <property type="entry name" value="SULFATASE_2"/>
    <property type="match status" value="1"/>
</dbReference>
<feature type="domain" description="Sulfatase N-terminal" evidence="7">
    <location>
        <begin position="23"/>
        <end position="392"/>
    </location>
</feature>
<dbReference type="Gene3D" id="3.40.720.10">
    <property type="entry name" value="Alkaline Phosphatase, subunit A"/>
    <property type="match status" value="1"/>
</dbReference>
<accession>A0A5B9VUS0</accession>
<dbReference type="PROSITE" id="PS00523">
    <property type="entry name" value="SULFATASE_1"/>
    <property type="match status" value="1"/>
</dbReference>
<keyword evidence="2" id="KW-0479">Metal-binding</keyword>
<feature type="region of interest" description="Disordered" evidence="5">
    <location>
        <begin position="439"/>
        <end position="478"/>
    </location>
</feature>
<dbReference type="AlphaFoldDB" id="A0A5B9VUS0"/>
<dbReference type="OrthoDB" id="9783154at2"/>
<evidence type="ECO:0000256" key="6">
    <source>
        <dbReference type="SAM" id="SignalP"/>
    </source>
</evidence>
<dbReference type="Proteomes" id="UP000324233">
    <property type="component" value="Chromosome"/>
</dbReference>
<proteinExistence type="inferred from homology"/>
<comment type="similarity">
    <text evidence="1">Belongs to the sulfatase family.</text>
</comment>
<reference evidence="8 9" key="1">
    <citation type="submission" date="2019-08" db="EMBL/GenBank/DDBJ databases">
        <title>Deep-cultivation of Planctomycetes and their phenomic and genomic characterization uncovers novel biology.</title>
        <authorList>
            <person name="Wiegand S."/>
            <person name="Jogler M."/>
            <person name="Boedeker C."/>
            <person name="Pinto D."/>
            <person name="Vollmers J."/>
            <person name="Rivas-Marin E."/>
            <person name="Kohn T."/>
            <person name="Peeters S.H."/>
            <person name="Heuer A."/>
            <person name="Rast P."/>
            <person name="Oberbeckmann S."/>
            <person name="Bunk B."/>
            <person name="Jeske O."/>
            <person name="Meyerdierks A."/>
            <person name="Storesund J.E."/>
            <person name="Kallscheuer N."/>
            <person name="Luecker S."/>
            <person name="Lage O.M."/>
            <person name="Pohl T."/>
            <person name="Merkel B.J."/>
            <person name="Hornburger P."/>
            <person name="Mueller R.-W."/>
            <person name="Bruemmer F."/>
            <person name="Labrenz M."/>
            <person name="Spormann A.M."/>
            <person name="Op den Camp H."/>
            <person name="Overmann J."/>
            <person name="Amann R."/>
            <person name="Jetten M.S.M."/>
            <person name="Mascher T."/>
            <person name="Medema M.H."/>
            <person name="Devos D.P."/>
            <person name="Kaster A.-K."/>
            <person name="Ovreas L."/>
            <person name="Rohde M."/>
            <person name="Galperin M.Y."/>
            <person name="Jogler C."/>
        </authorList>
    </citation>
    <scope>NUCLEOTIDE SEQUENCE [LARGE SCALE GENOMIC DNA]</scope>
    <source>
        <strain evidence="8 9">OJF2</strain>
    </source>
</reference>
<dbReference type="GO" id="GO:0046872">
    <property type="term" value="F:metal ion binding"/>
    <property type="evidence" value="ECO:0007669"/>
    <property type="project" value="UniProtKB-KW"/>
</dbReference>
<dbReference type="InterPro" id="IPR024607">
    <property type="entry name" value="Sulfatase_CS"/>
</dbReference>
<dbReference type="InterPro" id="IPR050738">
    <property type="entry name" value="Sulfatase"/>
</dbReference>
<protein>
    <submittedName>
        <fullName evidence="8">Arylsulfatase</fullName>
        <ecNumber evidence="8">3.1.6.1</ecNumber>
    </submittedName>
</protein>
<dbReference type="KEGG" id="agv:OJF2_00050"/>
<evidence type="ECO:0000313" key="9">
    <source>
        <dbReference type="Proteomes" id="UP000324233"/>
    </source>
</evidence>
<dbReference type="GO" id="GO:0004065">
    <property type="term" value="F:arylsulfatase activity"/>
    <property type="evidence" value="ECO:0007669"/>
    <property type="project" value="UniProtKB-EC"/>
</dbReference>
<feature type="signal peptide" evidence="6">
    <location>
        <begin position="1"/>
        <end position="20"/>
    </location>
</feature>
<evidence type="ECO:0000259" key="7">
    <source>
        <dbReference type="Pfam" id="PF00884"/>
    </source>
</evidence>
<sequence precursor="true">MFVRALVSLSLASLTLPAAAATPNVVLIYADDLGYGDAGCYGARPGLTPNIDRLASQGLRFTDAHATSATCTPSRYGLLTGEYPWRREGTGVLPGDAKLIIEPGRATLATVFRDAGYRTMAAGKWHLGLGSGDLDWNGRIAPGPLEVGFDACFIMAATGDRVPCVYVKDHEVVGRDPADPIVVRYDAPIPGEPTGRANPELLRLRPSHGHDMAIVDGVGRIGHMKGGAKARWKDEAMAEAFTAQATEFIRRGRGRPFFLYLATHDIHVPRLPAPRFLGKSGMGPRGDAIVELDWTVGEVLRAIDESGLAADTIVLFTSDNGPVVDDGYRDQAVEKLGDHRPAGPFRGGKYSRFEGGTRVPFVVRWPGRVRPGTSRALVSQIDLVASFARLVGRAGPITTAVDSRDHLGALLGEDAKGRETLVEQAGGLAARRGRWKFIPPSKGPKVQANTATETGNDPGPQLYDLEADPGETRNVAADHPDVVDRLRRDLAEARAVPGSMQ</sequence>
<evidence type="ECO:0000256" key="2">
    <source>
        <dbReference type="ARBA" id="ARBA00022723"/>
    </source>
</evidence>
<dbReference type="InterPro" id="IPR000917">
    <property type="entry name" value="Sulfatase_N"/>
</dbReference>
<evidence type="ECO:0000256" key="5">
    <source>
        <dbReference type="SAM" id="MobiDB-lite"/>
    </source>
</evidence>
<keyword evidence="3 8" id="KW-0378">Hydrolase</keyword>
<dbReference type="Gene3D" id="3.30.1120.10">
    <property type="match status" value="1"/>
</dbReference>
<dbReference type="RefSeq" id="WP_148590106.1">
    <property type="nucleotide sequence ID" value="NZ_CP042997.1"/>
</dbReference>
<evidence type="ECO:0000256" key="4">
    <source>
        <dbReference type="ARBA" id="ARBA00022837"/>
    </source>
</evidence>
<name>A0A5B9VUS0_9BACT</name>
<dbReference type="EMBL" id="CP042997">
    <property type="protein sequence ID" value="QEH31540.1"/>
    <property type="molecule type" value="Genomic_DNA"/>
</dbReference>
<organism evidence="8 9">
    <name type="scientific">Aquisphaera giovannonii</name>
    <dbReference type="NCBI Taxonomy" id="406548"/>
    <lineage>
        <taxon>Bacteria</taxon>
        <taxon>Pseudomonadati</taxon>
        <taxon>Planctomycetota</taxon>
        <taxon>Planctomycetia</taxon>
        <taxon>Isosphaerales</taxon>
        <taxon>Isosphaeraceae</taxon>
        <taxon>Aquisphaera</taxon>
    </lineage>
</organism>
<dbReference type="CDD" id="cd16143">
    <property type="entry name" value="ARS_like"/>
    <property type="match status" value="1"/>
</dbReference>
<dbReference type="PANTHER" id="PTHR42693">
    <property type="entry name" value="ARYLSULFATASE FAMILY MEMBER"/>
    <property type="match status" value="1"/>
</dbReference>
<dbReference type="SUPFAM" id="SSF53649">
    <property type="entry name" value="Alkaline phosphatase-like"/>
    <property type="match status" value="1"/>
</dbReference>
<dbReference type="EC" id="3.1.6.1" evidence="8"/>
<keyword evidence="4" id="KW-0106">Calcium</keyword>
<dbReference type="PANTHER" id="PTHR42693:SF53">
    <property type="entry name" value="ENDO-4-O-SULFATASE"/>
    <property type="match status" value="1"/>
</dbReference>
<keyword evidence="6" id="KW-0732">Signal</keyword>
<evidence type="ECO:0000256" key="3">
    <source>
        <dbReference type="ARBA" id="ARBA00022801"/>
    </source>
</evidence>
<feature type="chain" id="PRO_5022664949" evidence="6">
    <location>
        <begin position="21"/>
        <end position="501"/>
    </location>
</feature>